<feature type="region of interest" description="Disordered" evidence="1">
    <location>
        <begin position="1"/>
        <end position="34"/>
    </location>
</feature>
<evidence type="ECO:0000313" key="4">
    <source>
        <dbReference type="Proteomes" id="UP000249986"/>
    </source>
</evidence>
<protein>
    <submittedName>
        <fullName evidence="3">Resolvase</fullName>
    </submittedName>
</protein>
<dbReference type="PROSITE" id="PS51736">
    <property type="entry name" value="RECOMBINASES_3"/>
    <property type="match status" value="1"/>
</dbReference>
<dbReference type="Proteomes" id="UP000249986">
    <property type="component" value="Unassembled WGS sequence"/>
</dbReference>
<evidence type="ECO:0000313" key="3">
    <source>
        <dbReference type="EMBL" id="SQB61387.1"/>
    </source>
</evidence>
<proteinExistence type="predicted"/>
<accession>A0A2X2YCT5</accession>
<evidence type="ECO:0000256" key="1">
    <source>
        <dbReference type="SAM" id="MobiDB-lite"/>
    </source>
</evidence>
<evidence type="ECO:0000259" key="2">
    <source>
        <dbReference type="PROSITE" id="PS51736"/>
    </source>
</evidence>
<feature type="compositionally biased region" description="Basic residues" evidence="1">
    <location>
        <begin position="21"/>
        <end position="30"/>
    </location>
</feature>
<sequence>MDLISQRTKEGLRSAKAMGRNGRRPSKRKNDKADTVDYYIGKVIK</sequence>
<gene>
    <name evidence="3" type="primary">resP_3</name>
    <name evidence="3" type="ORF">NCTC10719_03066</name>
</gene>
<dbReference type="GO" id="GO:0000150">
    <property type="term" value="F:DNA strand exchange activity"/>
    <property type="evidence" value="ECO:0007669"/>
    <property type="project" value="InterPro"/>
</dbReference>
<reference evidence="3 4" key="1">
    <citation type="submission" date="2018-06" db="EMBL/GenBank/DDBJ databases">
        <authorList>
            <consortium name="Pathogen Informatics"/>
            <person name="Doyle S."/>
        </authorList>
    </citation>
    <scope>NUCLEOTIDE SEQUENCE [LARGE SCALE GENOMIC DNA]</scope>
    <source>
        <strain evidence="3 4">NCTC10719</strain>
    </source>
</reference>
<name>A0A2X2YCT5_CLOPF</name>
<dbReference type="GO" id="GO:0003677">
    <property type="term" value="F:DNA binding"/>
    <property type="evidence" value="ECO:0007669"/>
    <property type="project" value="InterPro"/>
</dbReference>
<dbReference type="InterPro" id="IPR006119">
    <property type="entry name" value="Resolv_N"/>
</dbReference>
<organism evidence="3 4">
    <name type="scientific">Clostridium perfringens</name>
    <dbReference type="NCBI Taxonomy" id="1502"/>
    <lineage>
        <taxon>Bacteria</taxon>
        <taxon>Bacillati</taxon>
        <taxon>Bacillota</taxon>
        <taxon>Clostridia</taxon>
        <taxon>Eubacteriales</taxon>
        <taxon>Clostridiaceae</taxon>
        <taxon>Clostridium</taxon>
    </lineage>
</organism>
<dbReference type="AlphaFoldDB" id="A0A2X2YCT5"/>
<feature type="domain" description="Resolvase/invertase-type recombinase catalytic" evidence="2">
    <location>
        <begin position="1"/>
        <end position="19"/>
    </location>
</feature>
<dbReference type="EMBL" id="UAWG01000022">
    <property type="protein sequence ID" value="SQB61387.1"/>
    <property type="molecule type" value="Genomic_DNA"/>
</dbReference>